<name>A0ABT3FKK0_9BACT</name>
<evidence type="ECO:0000313" key="3">
    <source>
        <dbReference type="Proteomes" id="UP001207930"/>
    </source>
</evidence>
<protein>
    <submittedName>
        <fullName evidence="2">Uncharacterized protein</fullName>
    </submittedName>
</protein>
<dbReference type="RefSeq" id="WP_264500035.1">
    <property type="nucleotide sequence ID" value="NZ_JAPDDS010000002.1"/>
</dbReference>
<reference evidence="2 3" key="1">
    <citation type="submission" date="2022-10" db="EMBL/GenBank/DDBJ databases">
        <title>Luteolibacter flavescens strain MCCC 1K03193, whole genome shotgun sequencing project.</title>
        <authorList>
            <person name="Zhao G."/>
            <person name="Shen L."/>
        </authorList>
    </citation>
    <scope>NUCLEOTIDE SEQUENCE [LARGE SCALE GENOMIC DNA]</scope>
    <source>
        <strain evidence="2 3">MCCC 1K03193</strain>
    </source>
</reference>
<organism evidence="2 3">
    <name type="scientific">Luteolibacter flavescens</name>
    <dbReference type="NCBI Taxonomy" id="1859460"/>
    <lineage>
        <taxon>Bacteria</taxon>
        <taxon>Pseudomonadati</taxon>
        <taxon>Verrucomicrobiota</taxon>
        <taxon>Verrucomicrobiia</taxon>
        <taxon>Verrucomicrobiales</taxon>
        <taxon>Verrucomicrobiaceae</taxon>
        <taxon>Luteolibacter</taxon>
    </lineage>
</organism>
<keyword evidence="1" id="KW-0732">Signal</keyword>
<sequence>MKHPFTLPAAALALALLTPAHGLTLRTYNASRHARFSSGFPGNPVMNPSFLHDATKFTGVGWWYIQGNPSASDTQLTLVSPRHVISVRHLENNFNGGNQLVRFVGSDGQVHTRTIAAFTNILDGSDKIDLAITQLSAPLPATVKPLRYCNNLSEVQLTGDALMVLGKNHVSGNSVSGGSSTIGPFANLPYDPYSDNTRVFSFDYLVAAGSADQCYYGPSYGDSSSPAFVDHNGEPALVGLAAVFVGNNPLVYQNFCTFVPAYITQLDAVLNPAGYRMRPVQYTPTTLSVSSVSSPASLRQAYGGSIAFTFSNSGAQATGSAGLTLAFDPAQAPASVTAPGWIVEAMGGGVWSIRKALMPASDSIVATATWTSMPAVATLGVTATAESDTATTVTSQPSFTLKPTYAAWSTGLSEPAEGDDPDDDGLANLLEYALGGNPGSGSMVLSGTQYLRPEISASGGTITLSYPERSDAVVRGLSYIVETSTALDSLAGATTLPAGAVSGTAAFSPDIPGFVKRTITWPSDGPQRFARVKVTLAETP</sequence>
<dbReference type="EMBL" id="JAPDDS010000002">
    <property type="protein sequence ID" value="MCW1884075.1"/>
    <property type="molecule type" value="Genomic_DNA"/>
</dbReference>
<proteinExistence type="predicted"/>
<dbReference type="Proteomes" id="UP001207930">
    <property type="component" value="Unassembled WGS sequence"/>
</dbReference>
<feature type="signal peptide" evidence="1">
    <location>
        <begin position="1"/>
        <end position="22"/>
    </location>
</feature>
<comment type="caution">
    <text evidence="2">The sequence shown here is derived from an EMBL/GenBank/DDBJ whole genome shotgun (WGS) entry which is preliminary data.</text>
</comment>
<accession>A0ABT3FKK0</accession>
<evidence type="ECO:0000256" key="1">
    <source>
        <dbReference type="SAM" id="SignalP"/>
    </source>
</evidence>
<dbReference type="InterPro" id="IPR009003">
    <property type="entry name" value="Peptidase_S1_PA"/>
</dbReference>
<dbReference type="SUPFAM" id="SSF50494">
    <property type="entry name" value="Trypsin-like serine proteases"/>
    <property type="match status" value="1"/>
</dbReference>
<feature type="chain" id="PRO_5046663772" evidence="1">
    <location>
        <begin position="23"/>
        <end position="540"/>
    </location>
</feature>
<gene>
    <name evidence="2" type="ORF">OKA04_04995</name>
</gene>
<keyword evidence="3" id="KW-1185">Reference proteome</keyword>
<evidence type="ECO:0000313" key="2">
    <source>
        <dbReference type="EMBL" id="MCW1884075.1"/>
    </source>
</evidence>